<dbReference type="InterPro" id="IPR022453">
    <property type="entry name" value="Znf_MqsA-type"/>
</dbReference>
<dbReference type="Proteomes" id="UP000248724">
    <property type="component" value="Unassembled WGS sequence"/>
</dbReference>
<accession>A0A2W5ZCQ6</accession>
<dbReference type="NCBIfam" id="TIGR03831">
    <property type="entry name" value="YgiT_finger"/>
    <property type="match status" value="1"/>
</dbReference>
<protein>
    <recommendedName>
        <fullName evidence="3">YgiT-type zinc finger domain-containing protein</fullName>
    </recommendedName>
</protein>
<dbReference type="AlphaFoldDB" id="A0A2W5ZCQ6"/>
<dbReference type="CDD" id="cd12870">
    <property type="entry name" value="MqsA"/>
    <property type="match status" value="1"/>
</dbReference>
<proteinExistence type="predicted"/>
<evidence type="ECO:0000313" key="2">
    <source>
        <dbReference type="Proteomes" id="UP000248724"/>
    </source>
</evidence>
<comment type="caution">
    <text evidence="1">The sequence shown here is derived from an EMBL/GenBank/DDBJ whole genome shotgun (WGS) entry which is preliminary data.</text>
</comment>
<reference evidence="1 2" key="1">
    <citation type="journal article" date="2017" name="Nature">
        <title>Atmospheric trace gases support primary production in Antarctic desert surface soil.</title>
        <authorList>
            <person name="Ji M."/>
            <person name="Greening C."/>
            <person name="Vanwonterghem I."/>
            <person name="Carere C.R."/>
            <person name="Bay S.K."/>
            <person name="Steen J.A."/>
            <person name="Montgomery K."/>
            <person name="Lines T."/>
            <person name="Beardall J."/>
            <person name="van Dorst J."/>
            <person name="Snape I."/>
            <person name="Stott M.B."/>
            <person name="Hugenholtz P."/>
            <person name="Ferrari B.C."/>
        </authorList>
    </citation>
    <scope>NUCLEOTIDE SEQUENCE [LARGE SCALE GENOMIC DNA]</scope>
    <source>
        <strain evidence="1">RRmetagenome_bin12</strain>
    </source>
</reference>
<evidence type="ECO:0008006" key="3">
    <source>
        <dbReference type="Google" id="ProtNLM"/>
    </source>
</evidence>
<organism evidence="1 2">
    <name type="scientific">Candidatus Aeolococcus gillhamiae</name>
    <dbReference type="NCBI Taxonomy" id="3127015"/>
    <lineage>
        <taxon>Bacteria</taxon>
        <taxon>Bacillati</taxon>
        <taxon>Candidatus Dormiibacterota</taxon>
        <taxon>Candidatus Dormibacteria</taxon>
        <taxon>Candidatus Aeolococcales</taxon>
        <taxon>Candidatus Aeolococcaceae</taxon>
        <taxon>Candidatus Aeolococcus</taxon>
    </lineage>
</organism>
<dbReference type="EMBL" id="QHBU01000096">
    <property type="protein sequence ID" value="PZR81737.1"/>
    <property type="molecule type" value="Genomic_DNA"/>
</dbReference>
<sequence>MTCVSCGRGEMVEARQPKVVERDGRVAVVRDVPVLVCDACGEAYLETDVAKQLDVLFRRLLDGPVDQVVGHYEHTAVA</sequence>
<name>A0A2W5ZCQ6_9BACT</name>
<gene>
    <name evidence="1" type="ORF">DLM65_05330</name>
</gene>
<evidence type="ECO:0000313" key="1">
    <source>
        <dbReference type="EMBL" id="PZR81737.1"/>
    </source>
</evidence>
<dbReference type="Gene3D" id="3.10.20.860">
    <property type="match status" value="1"/>
</dbReference>